<dbReference type="Proteomes" id="UP001285354">
    <property type="component" value="Unassembled WGS sequence"/>
</dbReference>
<reference evidence="1" key="1">
    <citation type="submission" date="2023-06" db="EMBL/GenBank/DDBJ databases">
        <title>Draft genome of Marssonina rosae.</title>
        <authorList>
            <person name="Cheng Q."/>
        </authorList>
    </citation>
    <scope>NUCLEOTIDE SEQUENCE</scope>
    <source>
        <strain evidence="1">R4</strain>
    </source>
</reference>
<protein>
    <submittedName>
        <fullName evidence="1">Uncharacterized protein</fullName>
    </submittedName>
</protein>
<keyword evidence="2" id="KW-1185">Reference proteome</keyword>
<dbReference type="AlphaFoldDB" id="A0AAD9T729"/>
<name>A0AAD9T729_9HELO</name>
<dbReference type="EMBL" id="JAUBYV010000001">
    <property type="protein sequence ID" value="KAK2629525.1"/>
    <property type="molecule type" value="Genomic_DNA"/>
</dbReference>
<organism evidence="1 2">
    <name type="scientific">Diplocarpon rosae</name>
    <dbReference type="NCBI Taxonomy" id="946125"/>
    <lineage>
        <taxon>Eukaryota</taxon>
        <taxon>Fungi</taxon>
        <taxon>Dikarya</taxon>
        <taxon>Ascomycota</taxon>
        <taxon>Pezizomycotina</taxon>
        <taxon>Leotiomycetes</taxon>
        <taxon>Helotiales</taxon>
        <taxon>Drepanopezizaceae</taxon>
        <taxon>Diplocarpon</taxon>
    </lineage>
</organism>
<gene>
    <name evidence="1" type="ORF">QTJ16_000345</name>
</gene>
<evidence type="ECO:0000313" key="1">
    <source>
        <dbReference type="EMBL" id="KAK2629525.1"/>
    </source>
</evidence>
<evidence type="ECO:0000313" key="2">
    <source>
        <dbReference type="Proteomes" id="UP001285354"/>
    </source>
</evidence>
<comment type="caution">
    <text evidence="1">The sequence shown here is derived from an EMBL/GenBank/DDBJ whole genome shotgun (WGS) entry which is preliminary data.</text>
</comment>
<accession>A0AAD9T729</accession>
<proteinExistence type="predicted"/>
<sequence length="459" mass="52822">MFDADCIYEGMEDIPCPVARQVKAKGWGKIQEWCGPECHFCCLLESNHLDEESGNLRHGFLIWPATREGSILDVAEAKYRSSCPPFNIESLPRDLQQYLLRFMLVAVEPITNPFISRGKQKIPAGETIQVRHTWSKYMRPGLLATNKRFYRCGMSMLYGYNTFRFTRLVEDLPVKGIWTCQLSGPLEAKADAFDRFLSFQHQRILSPEKRNVNRSLLLRNIILTDSDLDCDEYSRKGIARLCSVKPCVDKLRYVFWYISKLARYGVHLHNLIITVDEEEPMTAQTIAYESGRIMLHKADEATVTKWKKADKLQKSLTDTWTTTWEQRRWKDVGMEIASIQVRGTDIFAGGGVRFAVADEWSTKTLESHCLPTSRVAKGLVEYFQSNHRIRQLRNHPIISFSGRFTERRLREDGTVVAVDKVDEWLQELAEAEIAQAEKELAEEQAMREMMTPTVVPVPA</sequence>